<dbReference type="Proteomes" id="UP000813461">
    <property type="component" value="Unassembled WGS sequence"/>
</dbReference>
<organism evidence="1 2">
    <name type="scientific">Paraphoma chrysanthemicola</name>
    <dbReference type="NCBI Taxonomy" id="798071"/>
    <lineage>
        <taxon>Eukaryota</taxon>
        <taxon>Fungi</taxon>
        <taxon>Dikarya</taxon>
        <taxon>Ascomycota</taxon>
        <taxon>Pezizomycotina</taxon>
        <taxon>Dothideomycetes</taxon>
        <taxon>Pleosporomycetidae</taxon>
        <taxon>Pleosporales</taxon>
        <taxon>Pleosporineae</taxon>
        <taxon>Phaeosphaeriaceae</taxon>
        <taxon>Paraphoma</taxon>
    </lineage>
</organism>
<dbReference type="InterPro" id="IPR036265">
    <property type="entry name" value="HIT-like_sf"/>
</dbReference>
<keyword evidence="2" id="KW-1185">Reference proteome</keyword>
<reference evidence="1" key="1">
    <citation type="journal article" date="2021" name="Nat. Commun.">
        <title>Genetic determinants of endophytism in the Arabidopsis root mycobiome.</title>
        <authorList>
            <person name="Mesny F."/>
            <person name="Miyauchi S."/>
            <person name="Thiergart T."/>
            <person name="Pickel B."/>
            <person name="Atanasova L."/>
            <person name="Karlsson M."/>
            <person name="Huettel B."/>
            <person name="Barry K.W."/>
            <person name="Haridas S."/>
            <person name="Chen C."/>
            <person name="Bauer D."/>
            <person name="Andreopoulos W."/>
            <person name="Pangilinan J."/>
            <person name="LaButti K."/>
            <person name="Riley R."/>
            <person name="Lipzen A."/>
            <person name="Clum A."/>
            <person name="Drula E."/>
            <person name="Henrissat B."/>
            <person name="Kohler A."/>
            <person name="Grigoriev I.V."/>
            <person name="Martin F.M."/>
            <person name="Hacquard S."/>
        </authorList>
    </citation>
    <scope>NUCLEOTIDE SEQUENCE</scope>
    <source>
        <strain evidence="1">MPI-SDFR-AT-0120</strain>
    </source>
</reference>
<protein>
    <recommendedName>
        <fullName evidence="3">HIT domain-containing protein</fullName>
    </recommendedName>
</protein>
<comment type="caution">
    <text evidence="1">The sequence shown here is derived from an EMBL/GenBank/DDBJ whole genome shotgun (WGS) entry which is preliminary data.</text>
</comment>
<dbReference type="Gene3D" id="3.30.428.10">
    <property type="entry name" value="HIT-like"/>
    <property type="match status" value="1"/>
</dbReference>
<evidence type="ECO:0008006" key="3">
    <source>
        <dbReference type="Google" id="ProtNLM"/>
    </source>
</evidence>
<sequence>MNWVRRVLNYLARLEWTELKQHVCSFCDRKNFEEIVYDDDEIIAIKNRTAAGKHHWLLMPISPPFRHIRDIEALEAADIPLLREGKTASAVETLRRCSSHRYPLRISSWPTGFNRWRTLPRYCLRPSHPSTYHSKAATTSQSFQIPAVAASDVEIRQDGHGGTSKEERATALSSGTAACKSRAGRACRSCISTLQPRK</sequence>
<evidence type="ECO:0000313" key="1">
    <source>
        <dbReference type="EMBL" id="KAH7096071.1"/>
    </source>
</evidence>
<name>A0A8K0RMI4_9PLEO</name>
<evidence type="ECO:0000313" key="2">
    <source>
        <dbReference type="Proteomes" id="UP000813461"/>
    </source>
</evidence>
<dbReference type="Pfam" id="PF11969">
    <property type="entry name" value="DcpS_C"/>
    <property type="match status" value="1"/>
</dbReference>
<dbReference type="AlphaFoldDB" id="A0A8K0RMI4"/>
<accession>A0A8K0RMI4</accession>
<dbReference type="SUPFAM" id="SSF54197">
    <property type="entry name" value="HIT-like"/>
    <property type="match status" value="1"/>
</dbReference>
<dbReference type="OrthoDB" id="3936588at2759"/>
<gene>
    <name evidence="1" type="ORF">FB567DRAFT_48493</name>
</gene>
<dbReference type="EMBL" id="JAGMVJ010000001">
    <property type="protein sequence ID" value="KAH7096071.1"/>
    <property type="molecule type" value="Genomic_DNA"/>
</dbReference>
<proteinExistence type="predicted"/>